<dbReference type="SUPFAM" id="SSF53335">
    <property type="entry name" value="S-adenosyl-L-methionine-dependent methyltransferases"/>
    <property type="match status" value="1"/>
</dbReference>
<keyword evidence="4" id="KW-0949">S-adenosyl-L-methionine</keyword>
<dbReference type="GO" id="GO:0032259">
    <property type="term" value="P:methylation"/>
    <property type="evidence" value="ECO:0007669"/>
    <property type="project" value="UniProtKB-KW"/>
</dbReference>
<organism evidence="5 6">
    <name type="scientific">Ignavibacterium album (strain DSM 19864 / JCM 16511 / NBRC 101810 / Mat9-16)</name>
    <dbReference type="NCBI Taxonomy" id="945713"/>
    <lineage>
        <taxon>Bacteria</taxon>
        <taxon>Pseudomonadati</taxon>
        <taxon>Ignavibacteriota</taxon>
        <taxon>Ignavibacteria</taxon>
        <taxon>Ignavibacteriales</taxon>
        <taxon>Ignavibacteriaceae</taxon>
        <taxon>Ignavibacterium</taxon>
    </lineage>
</organism>
<evidence type="ECO:0000313" key="6">
    <source>
        <dbReference type="Proteomes" id="UP000007394"/>
    </source>
</evidence>
<evidence type="ECO:0000256" key="4">
    <source>
        <dbReference type="ARBA" id="ARBA00022691"/>
    </source>
</evidence>
<evidence type="ECO:0000256" key="3">
    <source>
        <dbReference type="ARBA" id="ARBA00022679"/>
    </source>
</evidence>
<dbReference type="InterPro" id="IPR008854">
    <property type="entry name" value="TPMT"/>
</dbReference>
<dbReference type="HOGENOM" id="CLU_056435_1_2_10"/>
<dbReference type="InterPro" id="IPR029063">
    <property type="entry name" value="SAM-dependent_MTases_sf"/>
</dbReference>
<dbReference type="AlphaFoldDB" id="I0AM20"/>
<keyword evidence="2 5" id="KW-0489">Methyltransferase</keyword>
<gene>
    <name evidence="5" type="ordered locus">IALB_2324</name>
</gene>
<dbReference type="Proteomes" id="UP000007394">
    <property type="component" value="Chromosome"/>
</dbReference>
<evidence type="ECO:0000256" key="1">
    <source>
        <dbReference type="ARBA" id="ARBA00022553"/>
    </source>
</evidence>
<dbReference type="OrthoDB" id="9804312at2"/>
<keyword evidence="3 5" id="KW-0808">Transferase</keyword>
<proteinExistence type="predicted"/>
<dbReference type="CDD" id="cd02440">
    <property type="entry name" value="AdoMet_MTases"/>
    <property type="match status" value="1"/>
</dbReference>
<accession>I0AM20</accession>
<dbReference type="EMBL" id="CP003418">
    <property type="protein sequence ID" value="AFH50027.1"/>
    <property type="molecule type" value="Genomic_DNA"/>
</dbReference>
<dbReference type="eggNOG" id="COG0500">
    <property type="taxonomic scope" value="Bacteria"/>
</dbReference>
<keyword evidence="1" id="KW-0597">Phosphoprotein</keyword>
<dbReference type="Gene3D" id="3.40.50.150">
    <property type="entry name" value="Vaccinia Virus protein VP39"/>
    <property type="match status" value="1"/>
</dbReference>
<dbReference type="RefSeq" id="WP_014561176.1">
    <property type="nucleotide sequence ID" value="NC_017464.1"/>
</dbReference>
<keyword evidence="6" id="KW-1185">Reference proteome</keyword>
<dbReference type="PANTHER" id="PTHR32183">
    <property type="match status" value="1"/>
</dbReference>
<name>I0AM20_IGNAJ</name>
<evidence type="ECO:0000256" key="2">
    <source>
        <dbReference type="ARBA" id="ARBA00022603"/>
    </source>
</evidence>
<evidence type="ECO:0000313" key="5">
    <source>
        <dbReference type="EMBL" id="AFH50027.1"/>
    </source>
</evidence>
<protein>
    <submittedName>
        <fullName evidence="5">SAM-dependent methyltransferase</fullName>
    </submittedName>
</protein>
<dbReference type="PROSITE" id="PS51585">
    <property type="entry name" value="SAM_MT_TPMT"/>
    <property type="match status" value="1"/>
</dbReference>
<dbReference type="GO" id="GO:0008757">
    <property type="term" value="F:S-adenosylmethionine-dependent methyltransferase activity"/>
    <property type="evidence" value="ECO:0007669"/>
    <property type="project" value="InterPro"/>
</dbReference>
<dbReference type="PANTHER" id="PTHR32183:SF6">
    <property type="entry name" value="CYSTEINE SULFINATE DESULFINASE_CYSTEINE DESULFURASE AND RELATED ENZYMES"/>
    <property type="match status" value="1"/>
</dbReference>
<dbReference type="KEGG" id="ial:IALB_2324"/>
<dbReference type="STRING" id="945713.IALB_2324"/>
<dbReference type="Pfam" id="PF05724">
    <property type="entry name" value="TPMT"/>
    <property type="match status" value="1"/>
</dbReference>
<reference evidence="5 6" key="1">
    <citation type="journal article" date="2012" name="Front. Microbiol.">
        <title>Complete genome of Ignavibacterium album, a metabolically versatile, flagellated, facultative anaerobe from the phylum Chlorobi.</title>
        <authorList>
            <person name="Liu Z."/>
            <person name="Frigaard N.-U."/>
            <person name="Vogl K."/>
            <person name="Iino T."/>
            <person name="Ohkuma M."/>
            <person name="Overmann J."/>
            <person name="Bryant D.A."/>
        </authorList>
    </citation>
    <scope>NUCLEOTIDE SEQUENCE [LARGE SCALE GENOMIC DNA]</scope>
    <source>
        <strain evidence="6">DSM 19864 / JCM 16511 / NBRC 101810 / Mat9-16</strain>
    </source>
</reference>
<sequence length="205" mass="23499">MSDVNKPEFWNELYINNSAAWDLKSPTPAFIDLLSSEYFDGRKKFLVVGCGYGYDAIEAAKKGFEVTALDFSEKAIEFARSLAQKEKVNINFLVEDFFNLNNTFSNSFEIIFDYVTYCAIDPKRRKEYADKIYQLLKPEGIFAIILFPIENRIGGPPFAVDVNEATDLFSEKLELIISTDKINSIKPRKGRELLQIYRRANGKKS</sequence>